<keyword evidence="9" id="KW-0808">Transferase</keyword>
<evidence type="ECO:0000256" key="2">
    <source>
        <dbReference type="ARBA" id="ARBA00022864"/>
    </source>
</evidence>
<dbReference type="GO" id="GO:0005829">
    <property type="term" value="C:cytosol"/>
    <property type="evidence" value="ECO:0007669"/>
    <property type="project" value="UniProtKB-SubCell"/>
</dbReference>
<keyword evidence="5" id="KW-0539">Nucleus</keyword>
<dbReference type="AlphaFoldDB" id="A0A2P6RJT8"/>
<comment type="domain">
    <text evidence="7">Histidine-containing phosphotransfer domain (HPt) contains an active histidine that mediates the phosphotransfer.</text>
</comment>
<organism evidence="9 10">
    <name type="scientific">Rosa chinensis</name>
    <name type="common">China rose</name>
    <dbReference type="NCBI Taxonomy" id="74649"/>
    <lineage>
        <taxon>Eukaryota</taxon>
        <taxon>Viridiplantae</taxon>
        <taxon>Streptophyta</taxon>
        <taxon>Embryophyta</taxon>
        <taxon>Tracheophyta</taxon>
        <taxon>Spermatophyta</taxon>
        <taxon>Magnoliopsida</taxon>
        <taxon>eudicotyledons</taxon>
        <taxon>Gunneridae</taxon>
        <taxon>Pentapetalae</taxon>
        <taxon>rosids</taxon>
        <taxon>fabids</taxon>
        <taxon>Rosales</taxon>
        <taxon>Rosaceae</taxon>
        <taxon>Rosoideae</taxon>
        <taxon>Rosoideae incertae sedis</taxon>
        <taxon>Rosa</taxon>
    </lineage>
</organism>
<dbReference type="InterPro" id="IPR036641">
    <property type="entry name" value="HPT_dom_sf"/>
</dbReference>
<evidence type="ECO:0000313" key="10">
    <source>
        <dbReference type="Proteomes" id="UP000238479"/>
    </source>
</evidence>
<comment type="caution">
    <text evidence="9">The sequence shown here is derived from an EMBL/GenBank/DDBJ whole genome shotgun (WGS) entry which is preliminary data.</text>
</comment>
<protein>
    <recommendedName>
        <fullName evidence="7">Histidine-containing phosphotransfer protein</fullName>
    </recommendedName>
</protein>
<evidence type="ECO:0000256" key="4">
    <source>
        <dbReference type="ARBA" id="ARBA00023012"/>
    </source>
</evidence>
<gene>
    <name evidence="9" type="ORF">RchiOBHm_Chr2g0091811</name>
</gene>
<dbReference type="OMA" id="GANKVWI"/>
<keyword evidence="1" id="KW-0963">Cytoplasm</keyword>
<dbReference type="PANTHER" id="PTHR28242">
    <property type="entry name" value="PHOSPHORELAY INTERMEDIATE PROTEIN YPD1"/>
    <property type="match status" value="1"/>
</dbReference>
<evidence type="ECO:0000256" key="3">
    <source>
        <dbReference type="ARBA" id="ARBA00022990"/>
    </source>
</evidence>
<evidence type="ECO:0000256" key="1">
    <source>
        <dbReference type="ARBA" id="ARBA00022490"/>
    </source>
</evidence>
<feature type="domain" description="HPt" evidence="8">
    <location>
        <begin position="38"/>
        <end position="140"/>
    </location>
</feature>
<keyword evidence="10" id="KW-1185">Reference proteome</keyword>
<dbReference type="Proteomes" id="UP000238479">
    <property type="component" value="Chromosome 2"/>
</dbReference>
<dbReference type="Gene3D" id="1.20.120.160">
    <property type="entry name" value="HPT domain"/>
    <property type="match status" value="1"/>
</dbReference>
<dbReference type="Pfam" id="PF01627">
    <property type="entry name" value="Hpt"/>
    <property type="match status" value="1"/>
</dbReference>
<evidence type="ECO:0000256" key="6">
    <source>
        <dbReference type="PROSITE-ProRule" id="PRU00110"/>
    </source>
</evidence>
<dbReference type="GO" id="GO:0043424">
    <property type="term" value="F:protein histidine kinase binding"/>
    <property type="evidence" value="ECO:0007669"/>
    <property type="project" value="UniProtKB-UniRule"/>
</dbReference>
<evidence type="ECO:0000256" key="5">
    <source>
        <dbReference type="ARBA" id="ARBA00023242"/>
    </source>
</evidence>
<reference evidence="9 10" key="1">
    <citation type="journal article" date="2018" name="Nat. Genet.">
        <title>The Rosa genome provides new insights in the design of modern roses.</title>
        <authorList>
            <person name="Bendahmane M."/>
        </authorList>
    </citation>
    <scope>NUCLEOTIDE SEQUENCE [LARGE SCALE GENOMIC DNA]</scope>
    <source>
        <strain evidence="10">cv. Old Blush</strain>
    </source>
</reference>
<keyword evidence="9" id="KW-0418">Kinase</keyword>
<dbReference type="OrthoDB" id="1673781at2759"/>
<dbReference type="InterPro" id="IPR008207">
    <property type="entry name" value="Sig_transdc_His_kin_Hpt_dom"/>
</dbReference>
<dbReference type="InterPro" id="IPR045871">
    <property type="entry name" value="AHP1-5/YPD1"/>
</dbReference>
<dbReference type="PANTHER" id="PTHR28242:SF41">
    <property type="entry name" value="HISTIDINE CONTAINING PHOSPHOTRANSFER PROTEIN"/>
    <property type="match status" value="1"/>
</dbReference>
<dbReference type="EMBL" id="PDCK01000040">
    <property type="protein sequence ID" value="PRQ46698.1"/>
    <property type="molecule type" value="Genomic_DNA"/>
</dbReference>
<dbReference type="SUPFAM" id="SSF47226">
    <property type="entry name" value="Histidine-containing phosphotransfer domain, HPT domain"/>
    <property type="match status" value="1"/>
</dbReference>
<keyword evidence="2 7" id="KW-0932">Cytokinin signaling pathway</keyword>
<comment type="subcellular location">
    <subcellularLocation>
        <location evidence="7">Cytoplasm</location>
        <location evidence="7">Cytosol</location>
    </subcellularLocation>
    <subcellularLocation>
        <location evidence="7">Nucleus</location>
    </subcellularLocation>
</comment>
<evidence type="ECO:0000259" key="8">
    <source>
        <dbReference type="PROSITE" id="PS50894"/>
    </source>
</evidence>
<sequence length="142" mass="16727">MADSNSLRNQISTLRQFFFDEGMLDKHFVQLEELEEENPHFAEEVMTMFFRDSTKLIATVEHALQTPPYDLPQIDQYLHQLKGSSSSVGAAKVWSEINKLRALLKDGEMERFWTQFFQVKNEHDKLKENLGPYFQMLRQLDP</sequence>
<evidence type="ECO:0000313" key="9">
    <source>
        <dbReference type="EMBL" id="PRQ46698.1"/>
    </source>
</evidence>
<proteinExistence type="predicted"/>
<name>A0A2P6RJT8_ROSCH</name>
<keyword evidence="4 7" id="KW-0902">Two-component regulatory system</keyword>
<dbReference type="GO" id="GO:0005634">
    <property type="term" value="C:nucleus"/>
    <property type="evidence" value="ECO:0007669"/>
    <property type="project" value="UniProtKB-SubCell"/>
</dbReference>
<evidence type="ECO:0000256" key="7">
    <source>
        <dbReference type="RuleBase" id="RU369004"/>
    </source>
</evidence>
<dbReference type="GO" id="GO:0009927">
    <property type="term" value="F:histidine phosphotransfer kinase activity"/>
    <property type="evidence" value="ECO:0007669"/>
    <property type="project" value="UniProtKB-UniRule"/>
</dbReference>
<dbReference type="GO" id="GO:0009736">
    <property type="term" value="P:cytokinin-activated signaling pathway"/>
    <property type="evidence" value="ECO:0007669"/>
    <property type="project" value="UniProtKB-KW"/>
</dbReference>
<feature type="modified residue" description="Phosphohistidine" evidence="6">
    <location>
        <position position="79"/>
    </location>
</feature>
<dbReference type="STRING" id="74649.A0A2P6RJT8"/>
<keyword evidence="3" id="KW-0007">Acetylation</keyword>
<accession>A0A2P6RJT8</accession>
<dbReference type="FunFam" id="1.20.120.160:FF:000001">
    <property type="entry name" value="Histidine-containing phosphotransfer protein 1"/>
    <property type="match status" value="1"/>
</dbReference>
<keyword evidence="6" id="KW-0597">Phosphoprotein</keyword>
<comment type="function">
    <text evidence="7">Functions as a two-component phosphorelay mediators between cytokinin sensor histidine kinases and response regulators (B-type ARRs). Plays an important role in propagating cytokinin signal transduction.</text>
</comment>
<dbReference type="GO" id="GO:0000160">
    <property type="term" value="P:phosphorelay signal transduction system"/>
    <property type="evidence" value="ECO:0007669"/>
    <property type="project" value="UniProtKB-UniRule"/>
</dbReference>
<dbReference type="PROSITE" id="PS50894">
    <property type="entry name" value="HPT"/>
    <property type="match status" value="1"/>
</dbReference>
<dbReference type="Gramene" id="PRQ46698">
    <property type="protein sequence ID" value="PRQ46698"/>
    <property type="gene ID" value="RchiOBHm_Chr2g0091811"/>
</dbReference>